<dbReference type="KEGG" id="psoj:PHYSODRAFT_297757"/>
<name>G4Z8Q6_PHYSP</name>
<organism evidence="1 2">
    <name type="scientific">Phytophthora sojae (strain P6497)</name>
    <name type="common">Soybean stem and root rot agent</name>
    <name type="synonym">Phytophthora megasperma f. sp. glycines</name>
    <dbReference type="NCBI Taxonomy" id="1094619"/>
    <lineage>
        <taxon>Eukaryota</taxon>
        <taxon>Sar</taxon>
        <taxon>Stramenopiles</taxon>
        <taxon>Oomycota</taxon>
        <taxon>Peronosporomycetes</taxon>
        <taxon>Peronosporales</taxon>
        <taxon>Peronosporaceae</taxon>
        <taxon>Phytophthora</taxon>
    </lineage>
</organism>
<dbReference type="RefSeq" id="XP_009521805.1">
    <property type="nucleotide sequence ID" value="XM_009523510.1"/>
</dbReference>
<evidence type="ECO:0000313" key="1">
    <source>
        <dbReference type="EMBL" id="EGZ19088.1"/>
    </source>
</evidence>
<dbReference type="SMR" id="G4Z8Q6"/>
<dbReference type="EMBL" id="JH159153">
    <property type="protein sequence ID" value="EGZ19088.1"/>
    <property type="molecule type" value="Genomic_DNA"/>
</dbReference>
<reference evidence="1 2" key="1">
    <citation type="journal article" date="2006" name="Science">
        <title>Phytophthora genome sequences uncover evolutionary origins and mechanisms of pathogenesis.</title>
        <authorList>
            <person name="Tyler B.M."/>
            <person name="Tripathy S."/>
            <person name="Zhang X."/>
            <person name="Dehal P."/>
            <person name="Jiang R.H."/>
            <person name="Aerts A."/>
            <person name="Arredondo F.D."/>
            <person name="Baxter L."/>
            <person name="Bensasson D."/>
            <person name="Beynon J.L."/>
            <person name="Chapman J."/>
            <person name="Damasceno C.M."/>
            <person name="Dorrance A.E."/>
            <person name="Dou D."/>
            <person name="Dickerman A.W."/>
            <person name="Dubchak I.L."/>
            <person name="Garbelotto M."/>
            <person name="Gijzen M."/>
            <person name="Gordon S.G."/>
            <person name="Govers F."/>
            <person name="Grunwald N.J."/>
            <person name="Huang W."/>
            <person name="Ivors K.L."/>
            <person name="Jones R.W."/>
            <person name="Kamoun S."/>
            <person name="Krampis K."/>
            <person name="Lamour K.H."/>
            <person name="Lee M.K."/>
            <person name="McDonald W.H."/>
            <person name="Medina M."/>
            <person name="Meijer H.J."/>
            <person name="Nordberg E.K."/>
            <person name="Maclean D.J."/>
            <person name="Ospina-Giraldo M.D."/>
            <person name="Morris P.F."/>
            <person name="Phuntumart V."/>
            <person name="Putnam N.H."/>
            <person name="Rash S."/>
            <person name="Rose J.K."/>
            <person name="Sakihama Y."/>
            <person name="Salamov A.A."/>
            <person name="Savidor A."/>
            <person name="Scheuring C.F."/>
            <person name="Smith B.M."/>
            <person name="Sobral B.W."/>
            <person name="Terry A."/>
            <person name="Torto-Alalibo T.A."/>
            <person name="Win J."/>
            <person name="Xu Z."/>
            <person name="Zhang H."/>
            <person name="Grigoriev I.V."/>
            <person name="Rokhsar D.S."/>
            <person name="Boore J.L."/>
        </authorList>
    </citation>
    <scope>NUCLEOTIDE SEQUENCE [LARGE SCALE GENOMIC DNA]</scope>
    <source>
        <strain evidence="1 2">P6497</strain>
    </source>
</reference>
<accession>G4Z8Q6</accession>
<sequence length="124" mass="13468">MDKCRAETSQLVALMANGGRLDEASERLAVATGGPQVVNDLERILELADMVSGTSAALSSAEPRSSLVKPEKYAEVHMDDTLAKMRGFAKLVQKKNILAGQPLHQAIKELGDKLVQGISVYRRY</sequence>
<gene>
    <name evidence="1" type="ORF">PHYSODRAFT_297757</name>
</gene>
<proteinExistence type="predicted"/>
<dbReference type="Proteomes" id="UP000002640">
    <property type="component" value="Unassembled WGS sequence"/>
</dbReference>
<protein>
    <submittedName>
        <fullName evidence="1">Uncharacterized protein</fullName>
    </submittedName>
</protein>
<dbReference type="AlphaFoldDB" id="G4Z8Q6"/>
<dbReference type="InParanoid" id="G4Z8Q6"/>
<dbReference type="GeneID" id="20641522"/>
<keyword evidence="2" id="KW-1185">Reference proteome</keyword>
<evidence type="ECO:0000313" key="2">
    <source>
        <dbReference type="Proteomes" id="UP000002640"/>
    </source>
</evidence>